<name>M7YBQ1_9BACT</name>
<gene>
    <name evidence="1" type="ORF">C943_03303</name>
</gene>
<dbReference type="InterPro" id="IPR046558">
    <property type="entry name" value="DUF6712"/>
</dbReference>
<dbReference type="AlphaFoldDB" id="M7YBQ1"/>
<proteinExistence type="predicted"/>
<accession>M7YBQ1</accession>
<dbReference type="InParanoid" id="M7YBQ1"/>
<dbReference type="OrthoDB" id="1273109at2"/>
<dbReference type="Proteomes" id="UP000010953">
    <property type="component" value="Unassembled WGS sequence"/>
</dbReference>
<protein>
    <submittedName>
        <fullName evidence="1">Uncharacterized protein</fullName>
    </submittedName>
</protein>
<keyword evidence="2" id="KW-1185">Reference proteome</keyword>
<sequence length="347" mass="39393">MLFNKSNNGAEELRERTGSYYANNDFARISTDVMLAEEEMIKLVGKAVYNKALDHYKSSSYNLANPSADQAKLDKLVKLLQMPIAYKATFNYYQSNLVSHQDSGRKVSIDNENEKMAWEWMLDRDDEAQLRKVNQTTDLLINWLESEKLAEWMDSDNRRTARKLFVNSETIFQDGYPIDQSPRFFYTVLPFNKEIQQRTIKKALGAQYEHLLNYWIALQSDAGEAGSGSGSTNGGIPSAPGDATLEAILPLVQKAIPLLVMSMAVKRLALQVLPEGVVQQYKSDRAARAGSKPIELREIIDWHVKKLQDDADTHLNDIKEILRASNPEASTYQLLPNNSESNKYFRT</sequence>
<evidence type="ECO:0000313" key="2">
    <source>
        <dbReference type="Proteomes" id="UP000010953"/>
    </source>
</evidence>
<dbReference type="RefSeq" id="WP_008624144.1">
    <property type="nucleotide sequence ID" value="NZ_AMZY02000005.1"/>
</dbReference>
<evidence type="ECO:0000313" key="1">
    <source>
        <dbReference type="EMBL" id="EMS34616.1"/>
    </source>
</evidence>
<dbReference type="Pfam" id="PF20459">
    <property type="entry name" value="DUF6712"/>
    <property type="match status" value="2"/>
</dbReference>
<comment type="caution">
    <text evidence="1">The sequence shown here is derived from an EMBL/GenBank/DDBJ whole genome shotgun (WGS) entry which is preliminary data.</text>
</comment>
<dbReference type="eggNOG" id="ENOG5030W1R">
    <property type="taxonomic scope" value="Bacteria"/>
</dbReference>
<dbReference type="EMBL" id="AMZY02000005">
    <property type="protein sequence ID" value="EMS34616.1"/>
    <property type="molecule type" value="Genomic_DNA"/>
</dbReference>
<organism evidence="1 2">
    <name type="scientific">Mariniradius saccharolyticus AK6</name>
    <dbReference type="NCBI Taxonomy" id="1239962"/>
    <lineage>
        <taxon>Bacteria</taxon>
        <taxon>Pseudomonadati</taxon>
        <taxon>Bacteroidota</taxon>
        <taxon>Cytophagia</taxon>
        <taxon>Cytophagales</taxon>
        <taxon>Cyclobacteriaceae</taxon>
        <taxon>Mariniradius</taxon>
    </lineage>
</organism>
<dbReference type="STRING" id="1239962.C943_03303"/>
<reference evidence="1" key="1">
    <citation type="submission" date="2013-01" db="EMBL/GenBank/DDBJ databases">
        <title>Genome assembly of Mariniradius saccharolyticus AK6.</title>
        <authorList>
            <person name="Vaidya B."/>
            <person name="Khatri I."/>
            <person name="Tanuku N.R.S."/>
            <person name="Subramanian S."/>
            <person name="Pinnaka A."/>
        </authorList>
    </citation>
    <scope>NUCLEOTIDE SEQUENCE [LARGE SCALE GENOMIC DNA]</scope>
    <source>
        <strain evidence="1">AK6</strain>
    </source>
</reference>